<dbReference type="Pfam" id="PF23243">
    <property type="entry name" value="HEAT_HEATR1"/>
    <property type="match status" value="1"/>
</dbReference>
<comment type="caution">
    <text evidence="11">The sequence shown here is derived from an EMBL/GenBank/DDBJ whole genome shotgun (WGS) entry which is preliminary data.</text>
</comment>
<comment type="function">
    <text evidence="9">Involved in nucleolar processing of pre-18S ribosomal RNA.</text>
</comment>
<dbReference type="GO" id="GO:0032040">
    <property type="term" value="C:small-subunit processome"/>
    <property type="evidence" value="ECO:0007669"/>
    <property type="project" value="TreeGrafter"/>
</dbReference>
<evidence type="ECO:0000259" key="10">
    <source>
        <dbReference type="SMART" id="SM01036"/>
    </source>
</evidence>
<evidence type="ECO:0000256" key="6">
    <source>
        <dbReference type="ARBA" id="ARBA00023242"/>
    </source>
</evidence>
<dbReference type="Pfam" id="PF08146">
    <property type="entry name" value="BP28CT"/>
    <property type="match status" value="1"/>
</dbReference>
<dbReference type="SUPFAM" id="SSF48371">
    <property type="entry name" value="ARM repeat"/>
    <property type="match status" value="1"/>
</dbReference>
<keyword evidence="6 9" id="KW-0539">Nucleus</keyword>
<dbReference type="InterPro" id="IPR022125">
    <property type="entry name" value="U3snoRNP10_N"/>
</dbReference>
<evidence type="ECO:0000256" key="1">
    <source>
        <dbReference type="ARBA" id="ARBA00004604"/>
    </source>
</evidence>
<evidence type="ECO:0000256" key="9">
    <source>
        <dbReference type="RuleBase" id="RU367065"/>
    </source>
</evidence>
<dbReference type="InterPro" id="IPR012954">
    <property type="entry name" value="BP28_C_dom"/>
</dbReference>
<dbReference type="InterPro" id="IPR056473">
    <property type="entry name" value="HEAT_Utp10/HEAT1"/>
</dbReference>
<gene>
    <name evidence="11" type="ORF">RI543_001849</name>
</gene>
<dbReference type="InterPro" id="IPR040191">
    <property type="entry name" value="UTP10"/>
</dbReference>
<evidence type="ECO:0000256" key="4">
    <source>
        <dbReference type="ARBA" id="ARBA00022517"/>
    </source>
</evidence>
<dbReference type="GO" id="GO:0030515">
    <property type="term" value="F:snoRNA binding"/>
    <property type="evidence" value="ECO:0007669"/>
    <property type="project" value="TreeGrafter"/>
</dbReference>
<evidence type="ECO:0000313" key="11">
    <source>
        <dbReference type="EMBL" id="KAK5780727.1"/>
    </source>
</evidence>
<keyword evidence="7 9" id="KW-0687">Ribonucleoprotein</keyword>
<evidence type="ECO:0000256" key="3">
    <source>
        <dbReference type="ARBA" id="ARBA00015399"/>
    </source>
</evidence>
<feature type="repeat" description="HEAT" evidence="8">
    <location>
        <begin position="1720"/>
        <end position="1758"/>
    </location>
</feature>
<dbReference type="PANTHER" id="PTHR13457">
    <property type="entry name" value="BAP28"/>
    <property type="match status" value="1"/>
</dbReference>
<evidence type="ECO:0000313" key="12">
    <source>
        <dbReference type="Proteomes" id="UP001306508"/>
    </source>
</evidence>
<keyword evidence="5 9" id="KW-0698">rRNA processing</keyword>
<dbReference type="GO" id="GO:0045943">
    <property type="term" value="P:positive regulation of transcription by RNA polymerase I"/>
    <property type="evidence" value="ECO:0007669"/>
    <property type="project" value="TreeGrafter"/>
</dbReference>
<dbReference type="SMART" id="SM01036">
    <property type="entry name" value="BP28CT"/>
    <property type="match status" value="1"/>
</dbReference>
<protein>
    <recommendedName>
        <fullName evidence="3 9">U3 small nucleolar RNA-associated protein 10</fullName>
    </recommendedName>
</protein>
<evidence type="ECO:0000256" key="7">
    <source>
        <dbReference type="ARBA" id="ARBA00023274"/>
    </source>
</evidence>
<comment type="subcellular location">
    <subcellularLocation>
        <location evidence="1 9">Nucleus</location>
        <location evidence="1 9">Nucleolus</location>
    </subcellularLocation>
</comment>
<dbReference type="PROSITE" id="PS50077">
    <property type="entry name" value="HEAT_REPEAT"/>
    <property type="match status" value="1"/>
</dbReference>
<reference evidence="12" key="1">
    <citation type="submission" date="2023-07" db="EMBL/GenBank/DDBJ databases">
        <title>A draft genome of Kazachstania heterogenica Y-27499.</title>
        <authorList>
            <person name="Donic C."/>
            <person name="Kralova J.S."/>
            <person name="Fidel L."/>
            <person name="Ben-Dor S."/>
            <person name="Jung S."/>
        </authorList>
    </citation>
    <scope>NUCLEOTIDE SEQUENCE [LARGE SCALE GENOMIC DNA]</scope>
    <source>
        <strain evidence="12">Y27499</strain>
    </source>
</reference>
<keyword evidence="4 9" id="KW-0690">Ribosome biogenesis</keyword>
<sequence length="1760" mass="199445">MSSLSAQLAQVAAKNATVALDRKRRQKLHSTSLIYNPKTASTQDYEFILDNASKALNDLIEIEPKFAIFNKSLFSETSLSIDRNVQTAEENKELDNAVNMFLILASSKWHLAPTLHATEWLVRRFQIHIMNAETLLLSTLNYYQTPVFNRILNIVKLPPLFAPLSNFIRSEKSVTNLTIIKLFNDIDFLKLYVDYLSKCIKQNLTYTNQLLFTTCCFINLIAFNCNHESKLNLLVPVLLEISAKLLGSTSTDCQIAAHTILVVFATALPLKKIIILAATETILSNLSSEEAKKSALTTICKLFQTLKGQGNVEQLPIKLYKIIDKHFSFEDLVDFLKENPTLAADKFVTCYIRAIARYDHSKLTLIVKILKTIKLEKFEIKYLITDLINLSEILESKIQLAEVFEYFISVNEKLVLDCLKFLNITPEIFEIRLTTSLFSNFETTIEQLENIDAEKVVGKASDIPLFKEFLEKNSSYIYTENKSLLCENDDVFIKLLTLFIEAVGRQYSPGQFLNTFFTTLEARITFLSRVIISPSTPSTLKIISLNQISKYLHNIDKDSNVFTLVPCLFVALNDLSKNVRAKVRQILIQVANRPPSKHYFLSKKIYGENVALQLLNPKDSSYWLKKFLDDYAVENYEIAELLIPKKNSKVYTLFWANQALHIPIPYAKSVILQNLEKCNISQSSYAKILEPFISSYIESRATWEQRCKLNKTSFFIFEKTVVNLISVKEKNQFMIDFAINGLKSDCESLSETIAGRLITVFSSFNFSQQLQIVQSILDNTVEMEPIYDSLGLLQSLPLSADIFSIILSQNRINSDDDIKILPKRRRRHSSTVKSAFQKEEITVLAEIHLRKITIILETLDKSSIKATSELLSSLFVLLSDLETLDQDGGLPVLYAQETLTSCLLNTIESMKKSGISEFKNIRADILVSAIRNSSSPQLQNKLLMVVGALASLNSEIILHSIMPIFTFMGAHSIRQDDAFTLQVVQNTIRTVVPALLKNKKANTSDESDILLMSFATALQHVPKHRRVALFSTLLESLGSSTSIGPFLFLVAQQYSNCLDNFKLGEAKSLIEFCKSLLVNFIVSDQLSGIRDLLQLITKLLKSTIDEGSKNDLNSVALFSNHILNKQLSELIGFVQHTFSYIIKIIQDDDTDFFNINGTFSLRVRAALLDTASAKETVSSVKSKFTLILKLILTFINDAKSYNFDSKTNPEISNDQTTDINNSLFTMLNIVLNMLPINEFVESTLPLLTDSSNKDIKYQISLIMGDKFEIEPIETVDPAVKVIKTLLTRIMEEVGTPDLAQVMLNTLSTLISRYGSNLNEKLVNRSINLAIDLLNSEVNEILVSAFSVINNCIQVLGIKSISYYTKIVPAAIKLFNKTKMSDDSMKQQLQVAILLLVATLLKVIPSFITSNLSDVFDVILFSDEVDITTRLSVVELVVKHIDLTDLLKMLYKTWSNICVVHNSVAISLFLSCLESTVDAIDKKIATSQSPIFFKLLLKLFEYRSVSEFDNNTISRIEATVHQTANTYVLKMNDKVFRPLFVIMVKWAFEGEGVTNKKMTESERLIAFFKFFNKLQENLRGIITSYFTYLLEYTTKLLIRFVNKDIEDITLHRLLLISLTSSFKYDKDEYWKSTSRFELICEPLVNQLSVIENSIGKFLVKAISSLAANNSGVEEHNQIMNKLLVTHMKATCSSREKLWAVRSVKLIYSKVGESWLILLPQLVPTIAELLEDDDEEVEYEVRTGLVRVVENVLGEPFDRYLD</sequence>
<dbReference type="InterPro" id="IPR021133">
    <property type="entry name" value="HEAT_type_2"/>
</dbReference>
<evidence type="ECO:0000256" key="2">
    <source>
        <dbReference type="ARBA" id="ARBA00010559"/>
    </source>
</evidence>
<accession>A0AAN7WRL1</accession>
<dbReference type="GO" id="GO:0000462">
    <property type="term" value="P:maturation of SSU-rRNA from tricistronic rRNA transcript (SSU-rRNA, 5.8S rRNA, LSU-rRNA)"/>
    <property type="evidence" value="ECO:0007669"/>
    <property type="project" value="TreeGrafter"/>
</dbReference>
<dbReference type="Gene3D" id="1.25.10.10">
    <property type="entry name" value="Leucine-rich Repeat Variant"/>
    <property type="match status" value="1"/>
</dbReference>
<dbReference type="GO" id="GO:0034455">
    <property type="term" value="C:t-UTP complex"/>
    <property type="evidence" value="ECO:0007669"/>
    <property type="project" value="TreeGrafter"/>
</dbReference>
<dbReference type="Pfam" id="PF12397">
    <property type="entry name" value="U3snoRNP10"/>
    <property type="match status" value="1"/>
</dbReference>
<keyword evidence="12" id="KW-1185">Reference proteome</keyword>
<dbReference type="InterPro" id="IPR011989">
    <property type="entry name" value="ARM-like"/>
</dbReference>
<organism evidence="11 12">
    <name type="scientific">Arxiozyma heterogenica</name>
    <dbReference type="NCBI Taxonomy" id="278026"/>
    <lineage>
        <taxon>Eukaryota</taxon>
        <taxon>Fungi</taxon>
        <taxon>Dikarya</taxon>
        <taxon>Ascomycota</taxon>
        <taxon>Saccharomycotina</taxon>
        <taxon>Saccharomycetes</taxon>
        <taxon>Saccharomycetales</taxon>
        <taxon>Saccharomycetaceae</taxon>
        <taxon>Arxiozyma</taxon>
    </lineage>
</organism>
<proteinExistence type="inferred from homology"/>
<evidence type="ECO:0000256" key="8">
    <source>
        <dbReference type="PROSITE-ProRule" id="PRU00103"/>
    </source>
</evidence>
<dbReference type="InterPro" id="IPR016024">
    <property type="entry name" value="ARM-type_fold"/>
</dbReference>
<dbReference type="GO" id="GO:0030686">
    <property type="term" value="C:90S preribosome"/>
    <property type="evidence" value="ECO:0007669"/>
    <property type="project" value="TreeGrafter"/>
</dbReference>
<comment type="similarity">
    <text evidence="2 9">Belongs to the HEATR1/UTP10 family.</text>
</comment>
<dbReference type="EMBL" id="JAWIZZ010000040">
    <property type="protein sequence ID" value="KAK5780727.1"/>
    <property type="molecule type" value="Genomic_DNA"/>
</dbReference>
<comment type="subunit">
    <text evidence="9">Component of the ribosomal small subunit (SSU) processome.</text>
</comment>
<name>A0AAN7WRL1_9SACH</name>
<dbReference type="PANTHER" id="PTHR13457:SF1">
    <property type="entry name" value="HEAT REPEAT-CONTAINING PROTEIN 1"/>
    <property type="match status" value="1"/>
</dbReference>
<feature type="domain" description="BP28 C-terminal" evidence="10">
    <location>
        <begin position="1481"/>
        <end position="1628"/>
    </location>
</feature>
<dbReference type="FunFam" id="1.25.10.10:FF:000530">
    <property type="entry name" value="UTP10p Nucleolar protein"/>
    <property type="match status" value="1"/>
</dbReference>
<dbReference type="Proteomes" id="UP001306508">
    <property type="component" value="Unassembled WGS sequence"/>
</dbReference>
<evidence type="ECO:0000256" key="5">
    <source>
        <dbReference type="ARBA" id="ARBA00022552"/>
    </source>
</evidence>